<keyword evidence="10" id="KW-0732">Signal</keyword>
<dbReference type="GO" id="GO:0005886">
    <property type="term" value="C:plasma membrane"/>
    <property type="evidence" value="ECO:0007669"/>
    <property type="project" value="TreeGrafter"/>
</dbReference>
<dbReference type="InterPro" id="IPR017452">
    <property type="entry name" value="GPCR_Rhodpsn_7TM"/>
</dbReference>
<feature type="transmembrane region" description="Helical" evidence="9">
    <location>
        <begin position="429"/>
        <end position="453"/>
    </location>
</feature>
<dbReference type="Proteomes" id="UP000054495">
    <property type="component" value="Unassembled WGS sequence"/>
</dbReference>
<dbReference type="CDD" id="cd00637">
    <property type="entry name" value="7tm_classA_rhodopsin-like"/>
    <property type="match status" value="1"/>
</dbReference>
<evidence type="ECO:0000256" key="3">
    <source>
        <dbReference type="ARBA" id="ARBA00022989"/>
    </source>
</evidence>
<accession>A0A0D6LGG2</accession>
<keyword evidence="6 8" id="KW-0675">Receptor</keyword>
<dbReference type="InterPro" id="IPR000276">
    <property type="entry name" value="GPCR_Rhodpsn"/>
</dbReference>
<evidence type="ECO:0000256" key="2">
    <source>
        <dbReference type="ARBA" id="ARBA00022692"/>
    </source>
</evidence>
<dbReference type="Pfam" id="PF00001">
    <property type="entry name" value="7tm_1"/>
    <property type="match status" value="2"/>
</dbReference>
<keyword evidence="13" id="KW-1185">Reference proteome</keyword>
<feature type="transmembrane region" description="Helical" evidence="9">
    <location>
        <begin position="91"/>
        <end position="114"/>
    </location>
</feature>
<dbReference type="AlphaFoldDB" id="A0A0D6LGG2"/>
<evidence type="ECO:0000256" key="6">
    <source>
        <dbReference type="ARBA" id="ARBA00023170"/>
    </source>
</evidence>
<proteinExistence type="inferred from homology"/>
<feature type="transmembrane region" description="Helical" evidence="9">
    <location>
        <begin position="474"/>
        <end position="498"/>
    </location>
</feature>
<reference evidence="12 13" key="1">
    <citation type="submission" date="2013-05" db="EMBL/GenBank/DDBJ databases">
        <title>Draft genome of the parasitic nematode Anyclostoma ceylanicum.</title>
        <authorList>
            <person name="Mitreva M."/>
        </authorList>
    </citation>
    <scope>NUCLEOTIDE SEQUENCE [LARGE SCALE GENOMIC DNA]</scope>
</reference>
<evidence type="ECO:0000313" key="12">
    <source>
        <dbReference type="EMBL" id="EPB71165.1"/>
    </source>
</evidence>
<evidence type="ECO:0000256" key="4">
    <source>
        <dbReference type="ARBA" id="ARBA00023040"/>
    </source>
</evidence>
<protein>
    <submittedName>
        <fullName evidence="12">7 transmembrane receptor</fullName>
    </submittedName>
</protein>
<keyword evidence="3 9" id="KW-1133">Transmembrane helix</keyword>
<dbReference type="PANTHER" id="PTHR45695:SF15">
    <property type="entry name" value="OPSIN RH2"/>
    <property type="match status" value="1"/>
</dbReference>
<keyword evidence="4 8" id="KW-0297">G-protein coupled receptor</keyword>
<dbReference type="PROSITE" id="PS00237">
    <property type="entry name" value="G_PROTEIN_RECEP_F1_1"/>
    <property type="match status" value="1"/>
</dbReference>
<name>A0A0D6LGG2_9BILA</name>
<evidence type="ECO:0000313" key="13">
    <source>
        <dbReference type="Proteomes" id="UP000054495"/>
    </source>
</evidence>
<evidence type="ECO:0000256" key="5">
    <source>
        <dbReference type="ARBA" id="ARBA00023136"/>
    </source>
</evidence>
<feature type="transmembrane region" description="Helical" evidence="9">
    <location>
        <begin position="134"/>
        <end position="156"/>
    </location>
</feature>
<evidence type="ECO:0000256" key="9">
    <source>
        <dbReference type="SAM" id="Phobius"/>
    </source>
</evidence>
<evidence type="ECO:0000256" key="8">
    <source>
        <dbReference type="RuleBase" id="RU000688"/>
    </source>
</evidence>
<comment type="similarity">
    <text evidence="8">Belongs to the G-protein coupled receptor 1 family.</text>
</comment>
<dbReference type="EMBL" id="KE125132">
    <property type="protein sequence ID" value="EPB71165.1"/>
    <property type="molecule type" value="Genomic_DNA"/>
</dbReference>
<feature type="transmembrane region" description="Helical" evidence="9">
    <location>
        <begin position="380"/>
        <end position="401"/>
    </location>
</feature>
<dbReference type="PROSITE" id="PS50262">
    <property type="entry name" value="G_PROTEIN_RECEP_F1_2"/>
    <property type="match status" value="1"/>
</dbReference>
<dbReference type="Gene3D" id="1.20.1070.10">
    <property type="entry name" value="Rhodopsin 7-helix transmembrane proteins"/>
    <property type="match status" value="2"/>
</dbReference>
<evidence type="ECO:0000259" key="11">
    <source>
        <dbReference type="PROSITE" id="PS50262"/>
    </source>
</evidence>
<organism evidence="12 13">
    <name type="scientific">Ancylostoma ceylanicum</name>
    <dbReference type="NCBI Taxonomy" id="53326"/>
    <lineage>
        <taxon>Eukaryota</taxon>
        <taxon>Metazoa</taxon>
        <taxon>Ecdysozoa</taxon>
        <taxon>Nematoda</taxon>
        <taxon>Chromadorea</taxon>
        <taxon>Rhabditida</taxon>
        <taxon>Rhabditina</taxon>
        <taxon>Rhabditomorpha</taxon>
        <taxon>Strongyloidea</taxon>
        <taxon>Ancylostomatidae</taxon>
        <taxon>Ancylostomatinae</taxon>
        <taxon>Ancylostoma</taxon>
    </lineage>
</organism>
<feature type="signal peptide" evidence="10">
    <location>
        <begin position="1"/>
        <end position="25"/>
    </location>
</feature>
<dbReference type="SUPFAM" id="SSF81321">
    <property type="entry name" value="Family A G protein-coupled receptor-like"/>
    <property type="match status" value="2"/>
</dbReference>
<keyword evidence="5 9" id="KW-0472">Membrane</keyword>
<sequence>MPKLLMSLLLTSQLGEFLLHQCIQARPAYPSKIFHPAGIMPDMYPVYVGVESEGILKRNSKFPYACSIMEFREYEPLPFFRQEMYMVILQSVFYGGVFLTGFLGNVFVVLAVVSQSQLRSTTDYLISSLAMADLLIIIFCLPTTLLNNILTGFLVLPTDMFQDKQSCPKEEPKRVIVYKANDLKKIADWFILLSHLPRDSTLVIVLSITKTLTRFGQHLYNEEEEEGSWELESSGFGSACTHSWSFALYFLAFENSGRNPGEEGLNNGPSEPVLDQLQTMVLRKFTYGRMLIEILYWKKMERKVQVLTMHTSREIRANLMQPEPPALRCEWQLGALFCKMSTWINATTSCASIYTLVAVTADRYLAICHTLKYTLWEAGYTLYVIAGIWIVSGSLAIPNLYGYDAIYFEYGNLTLCVCASRTNEKLQFVVVNLILAFIVPFMLISVSYTKIFYTVSNHRSLAVDAHIRDERIKLRVATMMLTVIVVFALCWLPLYGIYTYFFFFADNTSYVFELASQTSNTANKPALMMSRLVTSGLYRKMLLT</sequence>
<comment type="subcellular location">
    <subcellularLocation>
        <location evidence="1">Membrane</location>
        <topology evidence="1">Multi-pass membrane protein</topology>
    </subcellularLocation>
</comment>
<dbReference type="GO" id="GO:0004930">
    <property type="term" value="F:G protein-coupled receptor activity"/>
    <property type="evidence" value="ECO:0007669"/>
    <property type="project" value="UniProtKB-KW"/>
</dbReference>
<keyword evidence="2 8" id="KW-0812">Transmembrane</keyword>
<keyword evidence="7 8" id="KW-0807">Transducer</keyword>
<feature type="chain" id="PRO_5002307051" evidence="10">
    <location>
        <begin position="26"/>
        <end position="544"/>
    </location>
</feature>
<gene>
    <name evidence="12" type="ORF">ANCCEY_09746</name>
</gene>
<evidence type="ECO:0000256" key="10">
    <source>
        <dbReference type="SAM" id="SignalP"/>
    </source>
</evidence>
<evidence type="ECO:0000256" key="1">
    <source>
        <dbReference type="ARBA" id="ARBA00004141"/>
    </source>
</evidence>
<feature type="domain" description="G-protein coupled receptors family 1 profile" evidence="11">
    <location>
        <begin position="104"/>
        <end position="528"/>
    </location>
</feature>
<dbReference type="PANTHER" id="PTHR45695">
    <property type="entry name" value="LEUCOKININ RECEPTOR-RELATED"/>
    <property type="match status" value="1"/>
</dbReference>
<dbReference type="PRINTS" id="PR00237">
    <property type="entry name" value="GPCRRHODOPSN"/>
</dbReference>
<evidence type="ECO:0000256" key="7">
    <source>
        <dbReference type="ARBA" id="ARBA00023224"/>
    </source>
</evidence>